<evidence type="ECO:0000256" key="5">
    <source>
        <dbReference type="ARBA" id="ARBA00022833"/>
    </source>
</evidence>
<evidence type="ECO:0000256" key="7">
    <source>
        <dbReference type="ARBA" id="ARBA00023125"/>
    </source>
</evidence>
<dbReference type="GO" id="GO:0005634">
    <property type="term" value="C:nucleus"/>
    <property type="evidence" value="ECO:0007669"/>
    <property type="project" value="UniProtKB-SubCell"/>
</dbReference>
<dbReference type="GeneID" id="88172789"/>
<dbReference type="GO" id="GO:0000981">
    <property type="term" value="F:DNA-binding transcription factor activity, RNA polymerase II-specific"/>
    <property type="evidence" value="ECO:0007669"/>
    <property type="project" value="TreeGrafter"/>
</dbReference>
<dbReference type="KEGG" id="asau:88172789"/>
<keyword evidence="9" id="KW-0539">Nucleus</keyword>
<evidence type="ECO:0000256" key="4">
    <source>
        <dbReference type="ARBA" id="ARBA00022771"/>
    </source>
</evidence>
<evidence type="ECO:0000256" key="2">
    <source>
        <dbReference type="ARBA" id="ARBA00022723"/>
    </source>
</evidence>
<evidence type="ECO:0000256" key="10">
    <source>
        <dbReference type="PROSITE-ProRule" id="PRU00042"/>
    </source>
</evidence>
<feature type="domain" description="C2H2-type" evidence="12">
    <location>
        <begin position="619"/>
        <end position="646"/>
    </location>
</feature>
<dbReference type="InterPro" id="IPR013087">
    <property type="entry name" value="Znf_C2H2_type"/>
</dbReference>
<keyword evidence="8" id="KW-0804">Transcription</keyword>
<evidence type="ECO:0000256" key="1">
    <source>
        <dbReference type="ARBA" id="ARBA00004123"/>
    </source>
</evidence>
<dbReference type="Proteomes" id="UP001338582">
    <property type="component" value="Chromosome 2"/>
</dbReference>
<dbReference type="InterPro" id="IPR036236">
    <property type="entry name" value="Znf_C2H2_sf"/>
</dbReference>
<feature type="compositionally biased region" description="Polar residues" evidence="11">
    <location>
        <begin position="796"/>
        <end position="811"/>
    </location>
</feature>
<keyword evidence="5" id="KW-0862">Zinc</keyword>
<dbReference type="SMART" id="SM00355">
    <property type="entry name" value="ZnF_C2H2"/>
    <property type="match status" value="4"/>
</dbReference>
<accession>A0AAX4H9T2</accession>
<gene>
    <name evidence="13" type="ORF">PUMCH_001724</name>
</gene>
<dbReference type="GO" id="GO:0000978">
    <property type="term" value="F:RNA polymerase II cis-regulatory region sequence-specific DNA binding"/>
    <property type="evidence" value="ECO:0007669"/>
    <property type="project" value="TreeGrafter"/>
</dbReference>
<keyword evidence="7" id="KW-0238">DNA-binding</keyword>
<feature type="compositionally biased region" description="Polar residues" evidence="11">
    <location>
        <begin position="209"/>
        <end position="227"/>
    </location>
</feature>
<dbReference type="EMBL" id="CP138895">
    <property type="protein sequence ID" value="WPK24450.1"/>
    <property type="molecule type" value="Genomic_DNA"/>
</dbReference>
<feature type="region of interest" description="Disordered" evidence="11">
    <location>
        <begin position="338"/>
        <end position="452"/>
    </location>
</feature>
<evidence type="ECO:0000313" key="13">
    <source>
        <dbReference type="EMBL" id="WPK24450.1"/>
    </source>
</evidence>
<dbReference type="FunFam" id="3.30.160.60:FF:000130">
    <property type="entry name" value="Spalt-like transcription factor 4"/>
    <property type="match status" value="1"/>
</dbReference>
<evidence type="ECO:0000256" key="9">
    <source>
        <dbReference type="ARBA" id="ARBA00023242"/>
    </source>
</evidence>
<keyword evidence="3" id="KW-0677">Repeat</keyword>
<dbReference type="PROSITE" id="PS00028">
    <property type="entry name" value="ZINC_FINGER_C2H2_1"/>
    <property type="match status" value="4"/>
</dbReference>
<feature type="domain" description="C2H2-type" evidence="12">
    <location>
        <begin position="647"/>
        <end position="674"/>
    </location>
</feature>
<evidence type="ECO:0000256" key="11">
    <source>
        <dbReference type="SAM" id="MobiDB-lite"/>
    </source>
</evidence>
<feature type="region of interest" description="Disordered" evidence="11">
    <location>
        <begin position="791"/>
        <end position="821"/>
    </location>
</feature>
<keyword evidence="2" id="KW-0479">Metal-binding</keyword>
<comment type="subcellular location">
    <subcellularLocation>
        <location evidence="1">Nucleus</location>
    </subcellularLocation>
</comment>
<protein>
    <recommendedName>
        <fullName evidence="12">C2H2-type domain-containing protein</fullName>
    </recommendedName>
</protein>
<keyword evidence="14" id="KW-1185">Reference proteome</keyword>
<keyword evidence="6" id="KW-0805">Transcription regulation</keyword>
<dbReference type="PANTHER" id="PTHR23235:SF142">
    <property type="entry name" value="ZINC FINGER PROTEIN 384"/>
    <property type="match status" value="1"/>
</dbReference>
<evidence type="ECO:0000256" key="3">
    <source>
        <dbReference type="ARBA" id="ARBA00022737"/>
    </source>
</evidence>
<dbReference type="GO" id="GO:0008270">
    <property type="term" value="F:zinc ion binding"/>
    <property type="evidence" value="ECO:0007669"/>
    <property type="project" value="UniProtKB-KW"/>
</dbReference>
<name>A0AAX4H9T2_9ASCO</name>
<feature type="compositionally biased region" description="Low complexity" evidence="11">
    <location>
        <begin position="377"/>
        <end position="388"/>
    </location>
</feature>
<feature type="compositionally biased region" description="Polar residues" evidence="11">
    <location>
        <begin position="440"/>
        <end position="452"/>
    </location>
</feature>
<dbReference type="SUPFAM" id="SSF57667">
    <property type="entry name" value="beta-beta-alpha zinc fingers"/>
    <property type="match status" value="2"/>
</dbReference>
<evidence type="ECO:0000256" key="8">
    <source>
        <dbReference type="ARBA" id="ARBA00023163"/>
    </source>
</evidence>
<dbReference type="PANTHER" id="PTHR23235">
    <property type="entry name" value="KRUEPPEL-LIKE TRANSCRIPTION FACTOR"/>
    <property type="match status" value="1"/>
</dbReference>
<proteinExistence type="predicted"/>
<feature type="compositionally biased region" description="Basic and acidic residues" evidence="11">
    <location>
        <begin position="350"/>
        <end position="361"/>
    </location>
</feature>
<evidence type="ECO:0000259" key="12">
    <source>
        <dbReference type="PROSITE" id="PS50157"/>
    </source>
</evidence>
<dbReference type="Pfam" id="PF00096">
    <property type="entry name" value="zf-C2H2"/>
    <property type="match status" value="4"/>
</dbReference>
<feature type="region of interest" description="Disordered" evidence="11">
    <location>
        <begin position="209"/>
        <end position="228"/>
    </location>
</feature>
<dbReference type="RefSeq" id="XP_062876833.1">
    <property type="nucleotide sequence ID" value="XM_063020763.1"/>
</dbReference>
<evidence type="ECO:0000313" key="14">
    <source>
        <dbReference type="Proteomes" id="UP001338582"/>
    </source>
</evidence>
<dbReference type="AlphaFoldDB" id="A0AAX4H9T2"/>
<sequence length="821" mass="90049">MHHPNISLADYPIDSLTPQSTAMLSTPNQSQQVLAPSTLPRKFDTYNDPSQHPDIQPNGIHLKDIGPPGQYVDVAHHQNNTPSASPFNRNMGQLSPIAPLDYRRDLVSSRGYYPMGLSPTATYSAGNNAFRGLSTVNMIPGYRDSISGFVGGPESYSKIRGDSISLPPPFGKTSDGDIANLSNSSKSASWGHEPLRSTSIFSSLVQLPPSTHNSVSGQSSKENSRLPTQIDGKRPLVAFIDYDMGPKDHFGSSFNWRPDYKPSMSSFLGSRRGTKAFESSLAVWDQINRGMGGSVASINSDNLNNFLATMQNTGSVDLLHIRNDQRNDSIMKYILDQSMRPSVSSQPRTSLREDIFDDKRSVRSTKQSRNASVLGDKPLSPTSSLSSKTSRRNYDEPQSPKAAQKASMPLNHAYPYPLDQFNKQSQLSPNYAPPPHAPNDATSIQNTMSNNSNVPISIKKETIDPSLKQNNFYPPQHTNSQSLHNVGSPNFTQLFKGTDVSTHPQALAPNLVDHNTNQVDDKSQLVPAQQYARAEDGRPLLGATKVDQLMLVIQAREKGNTAPIKQGPDGSVLAPAAQGQSHDSVLPLPVDLVGGIEKPVKEEPGLGEGDRKRRKGKLQECPYCLKTFNQSTHLDVHVRSHIGYKPYQCTVCLKRFTQGGNLRTHMRLHTGEKPFSCSVCDRSFSRKGNLAAHMLTHNKEKPFHCKLDNCDKSFTQLGNLKSHQNKFHLPTLTLMTHKFANLTGDAIGRLPKEEQELLEYFAKLYKNSNKGIRGRGKGTGVLKINEGGAETLPSMAGSTQGSPAGYNQSFNHELGSSYGDP</sequence>
<dbReference type="FunFam" id="3.30.160.60:FF:002157">
    <property type="entry name" value="Transcription factor"/>
    <property type="match status" value="1"/>
</dbReference>
<evidence type="ECO:0000256" key="6">
    <source>
        <dbReference type="ARBA" id="ARBA00023015"/>
    </source>
</evidence>
<keyword evidence="4 10" id="KW-0863">Zinc-finger</keyword>
<dbReference type="PROSITE" id="PS50157">
    <property type="entry name" value="ZINC_FINGER_C2H2_2"/>
    <property type="match status" value="4"/>
</dbReference>
<dbReference type="Gene3D" id="3.30.160.60">
    <property type="entry name" value="Classic Zinc Finger"/>
    <property type="match status" value="4"/>
</dbReference>
<reference evidence="13 14" key="1">
    <citation type="submission" date="2023-10" db="EMBL/GenBank/DDBJ databases">
        <title>Draft Genome Sequence of Candida saopaulonensis from a very Premature Infant with Sepsis.</title>
        <authorList>
            <person name="Ning Y."/>
            <person name="Dai R."/>
            <person name="Xiao M."/>
            <person name="Xu Y."/>
            <person name="Yan Q."/>
            <person name="Zhang L."/>
        </authorList>
    </citation>
    <scope>NUCLEOTIDE SEQUENCE [LARGE SCALE GENOMIC DNA]</scope>
    <source>
        <strain evidence="13 14">19XY460</strain>
    </source>
</reference>
<feature type="compositionally biased region" description="Polar residues" evidence="11">
    <location>
        <begin position="339"/>
        <end position="349"/>
    </location>
</feature>
<feature type="domain" description="C2H2-type" evidence="12">
    <location>
        <begin position="703"/>
        <end position="728"/>
    </location>
</feature>
<organism evidence="13 14">
    <name type="scientific">Australozyma saopauloensis</name>
    <dbReference type="NCBI Taxonomy" id="291208"/>
    <lineage>
        <taxon>Eukaryota</taxon>
        <taxon>Fungi</taxon>
        <taxon>Dikarya</taxon>
        <taxon>Ascomycota</taxon>
        <taxon>Saccharomycotina</taxon>
        <taxon>Pichiomycetes</taxon>
        <taxon>Metschnikowiaceae</taxon>
        <taxon>Australozyma</taxon>
    </lineage>
</organism>
<feature type="domain" description="C2H2-type" evidence="12">
    <location>
        <begin position="675"/>
        <end position="702"/>
    </location>
</feature>
<dbReference type="FunFam" id="3.30.160.60:FF:002716">
    <property type="entry name" value="Zinc finger protein 212"/>
    <property type="match status" value="1"/>
</dbReference>